<organism evidence="1 2">
    <name type="scientific">Glossina austeni</name>
    <name type="common">Savannah tsetse fly</name>
    <dbReference type="NCBI Taxonomy" id="7395"/>
    <lineage>
        <taxon>Eukaryota</taxon>
        <taxon>Metazoa</taxon>
        <taxon>Ecdysozoa</taxon>
        <taxon>Arthropoda</taxon>
        <taxon>Hexapoda</taxon>
        <taxon>Insecta</taxon>
        <taxon>Pterygota</taxon>
        <taxon>Neoptera</taxon>
        <taxon>Endopterygota</taxon>
        <taxon>Diptera</taxon>
        <taxon>Brachycera</taxon>
        <taxon>Muscomorpha</taxon>
        <taxon>Hippoboscoidea</taxon>
        <taxon>Glossinidae</taxon>
        <taxon>Glossina</taxon>
    </lineage>
</organism>
<proteinExistence type="predicted"/>
<accession>A0A1A9VD38</accession>
<dbReference type="Proteomes" id="UP000078200">
    <property type="component" value="Unassembled WGS sequence"/>
</dbReference>
<evidence type="ECO:0000313" key="1">
    <source>
        <dbReference type="EnsemblMetazoa" id="GAUT033399-PA"/>
    </source>
</evidence>
<dbReference type="AlphaFoldDB" id="A0A1A9VD38"/>
<evidence type="ECO:0000313" key="2">
    <source>
        <dbReference type="Proteomes" id="UP000078200"/>
    </source>
</evidence>
<dbReference type="EnsemblMetazoa" id="GAUT033399-RA">
    <property type="protein sequence ID" value="GAUT033399-PA"/>
    <property type="gene ID" value="GAUT033399"/>
</dbReference>
<keyword evidence="2" id="KW-1185">Reference proteome</keyword>
<dbReference type="VEuPathDB" id="VectorBase:GAUT033399"/>
<reference evidence="1" key="1">
    <citation type="submission" date="2020-05" db="UniProtKB">
        <authorList>
            <consortium name="EnsemblMetazoa"/>
        </authorList>
    </citation>
    <scope>IDENTIFICATION</scope>
    <source>
        <strain evidence="1">TTRI</strain>
    </source>
</reference>
<sequence length="528" mass="61411">MSSTKQKANDVRSLSDLQRIAKEFNKSKHVDKDVVRKFFSGFRFLTMSLELQKYGIFEDIINWCRLYARIPFYIDPLNEKLQRFYEDTIPTVFPHIIGYLPYSVRDIETYHYMLLETMDKLLRNASFTALQKIGNFRPGIIAGLQYPIENAGDFNTQLLALKLMTRLLKYADIEKQNQELKNVPWFNTKLIENDLNAVIKEANRGQFENAPNQLNDSINISLIREPKSALFDTLSLRDDDEIHSVSDNGDNRNEETSNDSAQVVYASGADCLGKKEPSNTLKTRKYETSKSLCPRHLSTDEDYIIEKVNQITRKLLTEAGNQRVEMEEVKSHVQYLVRDLELKLQTYTNRFERFKRRKLSSSKQLTSLQTSFLPMASSRKRSNMHELLSFINITVYSVCERTKGIIVRAFLCRYLVPDITRRLSRNPTRKFILFAHLLEETKLTLSYTLAKEGMAMRCLPDPEKGRNIRSVHGLTHSWKSPNLYFLQGCLLPTLPYRGFPQSRPNTPQWFDQIQNPYIEFSDVQVSKS</sequence>
<protein>
    <submittedName>
        <fullName evidence="1">Uncharacterized protein</fullName>
    </submittedName>
</protein>
<name>A0A1A9VD38_GLOAU</name>